<dbReference type="CDD" id="cd12914">
    <property type="entry name" value="PDC1_DGC_like"/>
    <property type="match status" value="1"/>
</dbReference>
<reference evidence="5 6" key="1">
    <citation type="submission" date="2019-12" db="EMBL/GenBank/DDBJ databases">
        <title>Novel species isolated from a subtropical stream in China.</title>
        <authorList>
            <person name="Lu H."/>
        </authorList>
    </citation>
    <scope>NUCLEOTIDE SEQUENCE [LARGE SCALE GENOMIC DNA]</scope>
    <source>
        <strain evidence="5 6">FT127W</strain>
    </source>
</reference>
<dbReference type="Gene3D" id="6.10.340.10">
    <property type="match status" value="1"/>
</dbReference>
<dbReference type="Pfam" id="PF00990">
    <property type="entry name" value="GGDEF"/>
    <property type="match status" value="1"/>
</dbReference>
<feature type="coiled-coil region" evidence="1">
    <location>
        <begin position="368"/>
        <end position="395"/>
    </location>
</feature>
<dbReference type="GO" id="GO:0007165">
    <property type="term" value="P:signal transduction"/>
    <property type="evidence" value="ECO:0007669"/>
    <property type="project" value="InterPro"/>
</dbReference>
<keyword evidence="6" id="KW-1185">Reference proteome</keyword>
<evidence type="ECO:0000256" key="2">
    <source>
        <dbReference type="SAM" id="Phobius"/>
    </source>
</evidence>
<dbReference type="Proteomes" id="UP000450676">
    <property type="component" value="Unassembled WGS sequence"/>
</dbReference>
<evidence type="ECO:0000259" key="4">
    <source>
        <dbReference type="PROSITE" id="PS50887"/>
    </source>
</evidence>
<sequence length="567" mass="61265">MPEPSKMAPPRLATLVTLGTAAIVAATVLLLLGLINHYAIRYAGKEAGLRLQQLSWQMRDSLDRVVAQAAGDVQQLSELQQVREARAPAEVRAALDSLQKTFPDYAWIGMADNGGVVYAATGGMLEGANVSARPWFQKGKAGLRAADYHPAVLLGKLLPQSADPWRFVDVAAPVTQANGDARGVLGVHLSWDWARRLARTLITPALREYGAEIIVLRDDGTVLLGPQGMEEQKLATASLALALDGQTGFLQEVWPDGRRYVTGYSRTGRAQDLASLQWVVLVRQPEHAAMADWHKLERRILWLSLALGLALAGTAAWLARRLARPMNALSELMEARAAGAGGTAAADVPVLDGFREAGVLSRAMRHLLQAEEQHLSALQTMNEELEAKVAARTAELEAIAMRDMLTGLPNRRALMAALQAALNRSRRTGKACAVLFLDLDGFKGVNDTHGHDEGDELLRQVGARILACVRKTDMVARLAGDEFVVLLELLAYPPDAEETAAKIMPLLRAPYTLRTTEVALSASIGVALHQPHDTETLEGLLSRADHAMYGAKRQGKNCIALAPPAQP</sequence>
<keyword evidence="2" id="KW-0812">Transmembrane</keyword>
<dbReference type="FunFam" id="3.30.70.270:FF:000001">
    <property type="entry name" value="Diguanylate cyclase domain protein"/>
    <property type="match status" value="1"/>
</dbReference>
<dbReference type="EMBL" id="WWCU01000032">
    <property type="protein sequence ID" value="MYN10101.1"/>
    <property type="molecule type" value="Genomic_DNA"/>
</dbReference>
<dbReference type="NCBIfam" id="TIGR00254">
    <property type="entry name" value="GGDEF"/>
    <property type="match status" value="1"/>
</dbReference>
<dbReference type="PANTHER" id="PTHR46663:SF2">
    <property type="entry name" value="GGDEF DOMAIN-CONTAINING PROTEIN"/>
    <property type="match status" value="1"/>
</dbReference>
<gene>
    <name evidence="5" type="ORF">GTP77_22525</name>
</gene>
<dbReference type="InterPro" id="IPR003660">
    <property type="entry name" value="HAMP_dom"/>
</dbReference>
<evidence type="ECO:0000313" key="5">
    <source>
        <dbReference type="EMBL" id="MYN10101.1"/>
    </source>
</evidence>
<keyword evidence="1" id="KW-0175">Coiled coil</keyword>
<comment type="caution">
    <text evidence="5">The sequence shown here is derived from an EMBL/GenBank/DDBJ whole genome shotgun (WGS) entry which is preliminary data.</text>
</comment>
<dbReference type="Gene3D" id="3.30.70.270">
    <property type="match status" value="1"/>
</dbReference>
<protein>
    <submittedName>
        <fullName evidence="5">Diguanylate cyclase</fullName>
    </submittedName>
</protein>
<dbReference type="CDD" id="cd01949">
    <property type="entry name" value="GGDEF"/>
    <property type="match status" value="1"/>
</dbReference>
<dbReference type="Gene3D" id="3.30.450.20">
    <property type="entry name" value="PAS domain"/>
    <property type="match status" value="1"/>
</dbReference>
<dbReference type="InterPro" id="IPR029787">
    <property type="entry name" value="Nucleotide_cyclase"/>
</dbReference>
<dbReference type="CDD" id="cd18774">
    <property type="entry name" value="PDC2_HK_sensor"/>
    <property type="match status" value="1"/>
</dbReference>
<name>A0A7X4HF42_9BURK</name>
<feature type="domain" description="GGDEF" evidence="4">
    <location>
        <begin position="430"/>
        <end position="564"/>
    </location>
</feature>
<dbReference type="PROSITE" id="PS50887">
    <property type="entry name" value="GGDEF"/>
    <property type="match status" value="1"/>
</dbReference>
<proteinExistence type="predicted"/>
<dbReference type="GO" id="GO:0003824">
    <property type="term" value="F:catalytic activity"/>
    <property type="evidence" value="ECO:0007669"/>
    <property type="project" value="UniProtKB-ARBA"/>
</dbReference>
<dbReference type="InterPro" id="IPR000160">
    <property type="entry name" value="GGDEF_dom"/>
</dbReference>
<feature type="transmembrane region" description="Helical" evidence="2">
    <location>
        <begin position="300"/>
        <end position="319"/>
    </location>
</feature>
<evidence type="ECO:0000313" key="6">
    <source>
        <dbReference type="Proteomes" id="UP000450676"/>
    </source>
</evidence>
<accession>A0A7X4HF42</accession>
<keyword evidence="2" id="KW-0472">Membrane</keyword>
<evidence type="ECO:0000259" key="3">
    <source>
        <dbReference type="PROSITE" id="PS50885"/>
    </source>
</evidence>
<dbReference type="InterPro" id="IPR052163">
    <property type="entry name" value="DGC-Regulatory_Protein"/>
</dbReference>
<keyword evidence="2" id="KW-1133">Transmembrane helix</keyword>
<dbReference type="PANTHER" id="PTHR46663">
    <property type="entry name" value="DIGUANYLATE CYCLASE DGCT-RELATED"/>
    <property type="match status" value="1"/>
</dbReference>
<dbReference type="PROSITE" id="PS50885">
    <property type="entry name" value="HAMP"/>
    <property type="match status" value="1"/>
</dbReference>
<dbReference type="RefSeq" id="WP_161074397.1">
    <property type="nucleotide sequence ID" value="NZ_CP086370.1"/>
</dbReference>
<dbReference type="GO" id="GO:0016020">
    <property type="term" value="C:membrane"/>
    <property type="evidence" value="ECO:0007669"/>
    <property type="project" value="InterPro"/>
</dbReference>
<dbReference type="SUPFAM" id="SSF55073">
    <property type="entry name" value="Nucleotide cyclase"/>
    <property type="match status" value="1"/>
</dbReference>
<dbReference type="SMART" id="SM00267">
    <property type="entry name" value="GGDEF"/>
    <property type="match status" value="1"/>
</dbReference>
<evidence type="ECO:0000256" key="1">
    <source>
        <dbReference type="SAM" id="Coils"/>
    </source>
</evidence>
<feature type="transmembrane region" description="Helical" evidence="2">
    <location>
        <begin position="12"/>
        <end position="35"/>
    </location>
</feature>
<dbReference type="AlphaFoldDB" id="A0A7X4HF42"/>
<organism evidence="5 6">
    <name type="scientific">Pseudoduganella aquatica</name>
    <dbReference type="NCBI Taxonomy" id="2660641"/>
    <lineage>
        <taxon>Bacteria</taxon>
        <taxon>Pseudomonadati</taxon>
        <taxon>Pseudomonadota</taxon>
        <taxon>Betaproteobacteria</taxon>
        <taxon>Burkholderiales</taxon>
        <taxon>Oxalobacteraceae</taxon>
        <taxon>Telluria group</taxon>
        <taxon>Pseudoduganella</taxon>
    </lineage>
</organism>
<feature type="domain" description="HAMP" evidence="3">
    <location>
        <begin position="320"/>
        <end position="376"/>
    </location>
</feature>
<dbReference type="InterPro" id="IPR043128">
    <property type="entry name" value="Rev_trsase/Diguanyl_cyclase"/>
</dbReference>